<reference evidence="1 2" key="1">
    <citation type="journal article" date="2021" name="Nat. Commun.">
        <title>Genetic determinants of endophytism in the Arabidopsis root mycobiome.</title>
        <authorList>
            <person name="Mesny F."/>
            <person name="Miyauchi S."/>
            <person name="Thiergart T."/>
            <person name="Pickel B."/>
            <person name="Atanasova L."/>
            <person name="Karlsson M."/>
            <person name="Huettel B."/>
            <person name="Barry K.W."/>
            <person name="Haridas S."/>
            <person name="Chen C."/>
            <person name="Bauer D."/>
            <person name="Andreopoulos W."/>
            <person name="Pangilinan J."/>
            <person name="LaButti K."/>
            <person name="Riley R."/>
            <person name="Lipzen A."/>
            <person name="Clum A."/>
            <person name="Drula E."/>
            <person name="Henrissat B."/>
            <person name="Kohler A."/>
            <person name="Grigoriev I.V."/>
            <person name="Martin F.M."/>
            <person name="Hacquard S."/>
        </authorList>
    </citation>
    <scope>NUCLEOTIDE SEQUENCE [LARGE SCALE GENOMIC DNA]</scope>
    <source>
        <strain evidence="1 2">MPI-CAGE-CH-0241</strain>
    </source>
</reference>
<evidence type="ECO:0000313" key="2">
    <source>
        <dbReference type="Proteomes" id="UP000777438"/>
    </source>
</evidence>
<proteinExistence type="predicted"/>
<comment type="caution">
    <text evidence="1">The sequence shown here is derived from an EMBL/GenBank/DDBJ whole genome shotgun (WGS) entry which is preliminary data.</text>
</comment>
<dbReference type="OrthoDB" id="5236816at2759"/>
<dbReference type="AlphaFoldDB" id="A0A9P8VV76"/>
<name>A0A9P8VV76_9HYPO</name>
<evidence type="ECO:0000313" key="1">
    <source>
        <dbReference type="EMBL" id="KAH6879786.1"/>
    </source>
</evidence>
<protein>
    <submittedName>
        <fullName evidence="1">Uncharacterized protein</fullName>
    </submittedName>
</protein>
<accession>A0A9P8VV76</accession>
<dbReference type="EMBL" id="JAGPYM010000028">
    <property type="protein sequence ID" value="KAH6879786.1"/>
    <property type="molecule type" value="Genomic_DNA"/>
</dbReference>
<sequence length="111" mass="12672">MDRIHVLSDIKSFSPSSLPYIPTQTPANLPMMCYIGKNQFASIRGNLFRVALGPGRSWNEPASRLQQLRQRQLAPSNSDQDAYFIGIFLAMAQRHSHPLVRCPLHQHMENR</sequence>
<organism evidence="1 2">
    <name type="scientific">Thelonectria olida</name>
    <dbReference type="NCBI Taxonomy" id="1576542"/>
    <lineage>
        <taxon>Eukaryota</taxon>
        <taxon>Fungi</taxon>
        <taxon>Dikarya</taxon>
        <taxon>Ascomycota</taxon>
        <taxon>Pezizomycotina</taxon>
        <taxon>Sordariomycetes</taxon>
        <taxon>Hypocreomycetidae</taxon>
        <taxon>Hypocreales</taxon>
        <taxon>Nectriaceae</taxon>
        <taxon>Thelonectria</taxon>
    </lineage>
</organism>
<gene>
    <name evidence="1" type="ORF">B0T10DRAFT_496050</name>
</gene>
<dbReference type="Proteomes" id="UP000777438">
    <property type="component" value="Unassembled WGS sequence"/>
</dbReference>
<keyword evidence="2" id="KW-1185">Reference proteome</keyword>